<dbReference type="OrthoDB" id="4223481at2759"/>
<evidence type="ECO:0000313" key="4">
    <source>
        <dbReference type="Proteomes" id="UP000054383"/>
    </source>
</evidence>
<protein>
    <recommendedName>
        <fullName evidence="2">Stc1 domain-containing protein</fullName>
    </recommendedName>
</protein>
<feature type="compositionally biased region" description="Low complexity" evidence="1">
    <location>
        <begin position="209"/>
        <end position="223"/>
    </location>
</feature>
<keyword evidence="4" id="KW-1185">Reference proteome</keyword>
<dbReference type="Proteomes" id="UP000054383">
    <property type="component" value="Unassembled WGS sequence"/>
</dbReference>
<dbReference type="EMBL" id="CVMT01000010">
    <property type="protein sequence ID" value="CRG91864.1"/>
    <property type="molecule type" value="Genomic_DNA"/>
</dbReference>
<dbReference type="Pfam" id="PF12898">
    <property type="entry name" value="Stc1"/>
    <property type="match status" value="1"/>
</dbReference>
<accession>A0A0U1M8A2</accession>
<dbReference type="InterPro" id="IPR024630">
    <property type="entry name" value="Stc1"/>
</dbReference>
<organism evidence="3 4">
    <name type="scientific">Talaromyces islandicus</name>
    <name type="common">Penicillium islandicum</name>
    <dbReference type="NCBI Taxonomy" id="28573"/>
    <lineage>
        <taxon>Eukaryota</taxon>
        <taxon>Fungi</taxon>
        <taxon>Dikarya</taxon>
        <taxon>Ascomycota</taxon>
        <taxon>Pezizomycotina</taxon>
        <taxon>Eurotiomycetes</taxon>
        <taxon>Eurotiomycetidae</taxon>
        <taxon>Eurotiales</taxon>
        <taxon>Trichocomaceae</taxon>
        <taxon>Talaromyces</taxon>
        <taxon>Talaromyces sect. Islandici</taxon>
    </lineage>
</organism>
<feature type="domain" description="Stc1" evidence="2">
    <location>
        <begin position="24"/>
        <end position="106"/>
    </location>
</feature>
<feature type="compositionally biased region" description="Polar residues" evidence="1">
    <location>
        <begin position="295"/>
        <end position="308"/>
    </location>
</feature>
<evidence type="ECO:0000259" key="2">
    <source>
        <dbReference type="Pfam" id="PF12898"/>
    </source>
</evidence>
<feature type="compositionally biased region" description="Low complexity" evidence="1">
    <location>
        <begin position="139"/>
        <end position="156"/>
    </location>
</feature>
<proteinExistence type="predicted"/>
<dbReference type="AlphaFoldDB" id="A0A0U1M8A2"/>
<feature type="compositionally biased region" description="Low complexity" evidence="1">
    <location>
        <begin position="165"/>
        <end position="177"/>
    </location>
</feature>
<dbReference type="STRING" id="28573.A0A0U1M8A2"/>
<feature type="compositionally biased region" description="Acidic residues" evidence="1">
    <location>
        <begin position="126"/>
        <end position="138"/>
    </location>
</feature>
<gene>
    <name evidence="3" type="ORF">PISL3812_08918</name>
</gene>
<name>A0A0U1M8A2_TALIS</name>
<sequence length="308" mass="33473">MPGGWSDAKVERMRNAQIPQMLTCIGCNKTRSQAIFSNAQITRLKGKLMYSKDQKTLANHGLRCRYCTGELSEEITCVSCRKSKLKEQFFKSQRSNLDTATCINCVADAQSSRPWDANDGAKGSDDEYDDDDDDDDDSTTVGPGSTVGGVPVSSSDGGDEVNETSSMSSRPSVPSSMGIGHDDDDDYDEDDSESVGGAFLEDDPSQRDTSSIVYSSAVSSSTANEHSQVSTLSKQASVQGDYGWQLKENRSRPRPAASSKPGKWAKIRAHNPYRHAQNMRIPEPPEIAADDDQHSQIGTSVAPSESYF</sequence>
<reference evidence="3 4" key="1">
    <citation type="submission" date="2015-04" db="EMBL/GenBank/DDBJ databases">
        <authorList>
            <person name="Syromyatnikov M.Y."/>
            <person name="Popov V.N."/>
        </authorList>
    </citation>
    <scope>NUCLEOTIDE SEQUENCE [LARGE SCALE GENOMIC DNA]</scope>
    <source>
        <strain evidence="3">WF-38-12</strain>
    </source>
</reference>
<feature type="compositionally biased region" description="Acidic residues" evidence="1">
    <location>
        <begin position="182"/>
        <end position="193"/>
    </location>
</feature>
<evidence type="ECO:0000313" key="3">
    <source>
        <dbReference type="EMBL" id="CRG91864.1"/>
    </source>
</evidence>
<feature type="region of interest" description="Disordered" evidence="1">
    <location>
        <begin position="113"/>
        <end position="308"/>
    </location>
</feature>
<feature type="compositionally biased region" description="Polar residues" evidence="1">
    <location>
        <begin position="224"/>
        <end position="238"/>
    </location>
</feature>
<feature type="compositionally biased region" description="Basic residues" evidence="1">
    <location>
        <begin position="263"/>
        <end position="273"/>
    </location>
</feature>
<evidence type="ECO:0000256" key="1">
    <source>
        <dbReference type="SAM" id="MobiDB-lite"/>
    </source>
</evidence>